<dbReference type="KEGG" id="gdj:Gdia_3534"/>
<sequence>MKRRVLPIGLFALLAGWGPSVPALSQAALAGTAMTSTAMADPAPPSIPGQVDADGDIDIRAAWMQVIRPDHRIAAGYFTIENRGRNVHLLDGVSSPACHDLFAHHTEQESTQETATLFSHLALPAQTILVFPPGGYHLVCVGYDDSVQPGRRVPVTFHFMGGTTRTIQFDVRPAPDTADTAP</sequence>
<dbReference type="RefSeq" id="WP_012225265.1">
    <property type="nucleotide sequence ID" value="NC_010125.1"/>
</dbReference>
<dbReference type="Pfam" id="PF04314">
    <property type="entry name" value="PCuAC"/>
    <property type="match status" value="1"/>
</dbReference>
<dbReference type="KEGG" id="gdi:GDI1754"/>
<dbReference type="OrthoDB" id="7261436at2"/>
<evidence type="ECO:0000313" key="2">
    <source>
        <dbReference type="Proteomes" id="UP000001176"/>
    </source>
</evidence>
<dbReference type="AlphaFoldDB" id="A9HHY6"/>
<dbReference type="eggNOG" id="COG2847">
    <property type="taxonomic scope" value="Bacteria"/>
</dbReference>
<accession>A9HHY6</accession>
<keyword evidence="2" id="KW-1185">Reference proteome</keyword>
<dbReference type="STRING" id="272568.GDI1754"/>
<reference evidence="1 2" key="1">
    <citation type="journal article" date="2009" name="BMC Genomics">
        <title>Complete genome sequence of the sugarcane nitrogen-fixing endophyte Gluconacetobacter diazotrophicus Pal5.</title>
        <authorList>
            <person name="Bertalan M."/>
            <person name="Albano R."/>
            <person name="Padua V."/>
            <person name="Rouws L."/>
            <person name="Rojas C."/>
            <person name="Hemerly A."/>
            <person name="Teixeira K."/>
            <person name="Schwab S."/>
            <person name="Araujo J."/>
            <person name="Oliveira A."/>
            <person name="Franca L."/>
            <person name="Magalhaes V."/>
            <person name="Alqueres S."/>
            <person name="Cardoso A."/>
            <person name="Almeida W."/>
            <person name="Loureiro M.M."/>
            <person name="Nogueira E."/>
            <person name="Cidade D."/>
            <person name="Oliveira D."/>
            <person name="Simao T."/>
            <person name="Macedo J."/>
            <person name="Valadao A."/>
            <person name="Dreschsel M."/>
            <person name="Freitas F."/>
            <person name="Vidal M."/>
            <person name="Guedes H."/>
            <person name="Rodrigues E."/>
            <person name="Meneses C."/>
            <person name="Brioso P."/>
            <person name="Pozzer L."/>
            <person name="Figueiredo D."/>
            <person name="Montano H."/>
            <person name="Junior J."/>
            <person name="Filho G."/>
            <person name="Flores V."/>
            <person name="Ferreira B."/>
            <person name="Branco A."/>
            <person name="Gonzalez P."/>
            <person name="Guillobel H."/>
            <person name="Lemos M."/>
            <person name="Seibel L."/>
            <person name="Macedo J."/>
            <person name="Alves-Ferreira M."/>
            <person name="Sachetto-Martins G."/>
            <person name="Coelho A."/>
            <person name="Santos E."/>
            <person name="Amaral G."/>
            <person name="Neves A."/>
            <person name="Pacheco A.B."/>
            <person name="Carvalho D."/>
            <person name="Lery L."/>
            <person name="Bisch P."/>
            <person name="Rossle S.C."/>
            <person name="Urmenyi T."/>
            <person name="Kruger W.V."/>
            <person name="Martins O."/>
            <person name="Baldani J.I."/>
            <person name="Ferreira P.C."/>
        </authorList>
    </citation>
    <scope>NUCLEOTIDE SEQUENCE [LARGE SCALE GENOMIC DNA]</scope>
    <source>
        <strain evidence="2">ATCC 49037 / DSM 5601 / CCUG 37298 / CIP 103539 / LMG 7603 / PAl5</strain>
    </source>
</reference>
<dbReference type="InterPro" id="IPR036182">
    <property type="entry name" value="PCuAC_sf"/>
</dbReference>
<gene>
    <name evidence="1" type="ordered locus">GDI1754</name>
</gene>
<dbReference type="SUPFAM" id="SSF110087">
    <property type="entry name" value="DR1885-like metal-binding protein"/>
    <property type="match status" value="1"/>
</dbReference>
<dbReference type="PANTHER" id="PTHR36302">
    <property type="entry name" value="BLR7088 PROTEIN"/>
    <property type="match status" value="1"/>
</dbReference>
<dbReference type="Gene3D" id="2.60.40.1890">
    <property type="entry name" value="PCu(A)C copper chaperone"/>
    <property type="match status" value="1"/>
</dbReference>
<dbReference type="Proteomes" id="UP000001176">
    <property type="component" value="Chromosome"/>
</dbReference>
<dbReference type="InterPro" id="IPR007410">
    <property type="entry name" value="LpqE-like"/>
</dbReference>
<dbReference type="InterPro" id="IPR058248">
    <property type="entry name" value="Lxx211020-like"/>
</dbReference>
<dbReference type="PANTHER" id="PTHR36302:SF1">
    <property type="entry name" value="COPPER CHAPERONE PCU(A)C"/>
    <property type="match status" value="1"/>
</dbReference>
<organism evidence="1 2">
    <name type="scientific">Gluconacetobacter diazotrophicus (strain ATCC 49037 / DSM 5601 / CCUG 37298 / CIP 103539 / LMG 7603 / PAl5)</name>
    <dbReference type="NCBI Taxonomy" id="272568"/>
    <lineage>
        <taxon>Bacteria</taxon>
        <taxon>Pseudomonadati</taxon>
        <taxon>Pseudomonadota</taxon>
        <taxon>Alphaproteobacteria</taxon>
        <taxon>Acetobacterales</taxon>
        <taxon>Acetobacteraceae</taxon>
        <taxon>Gluconacetobacter</taxon>
    </lineage>
</organism>
<name>A9HHY6_GLUDA</name>
<dbReference type="HOGENOM" id="CLU_1480053_0_0_5"/>
<dbReference type="EMBL" id="AM889285">
    <property type="protein sequence ID" value="CAP55697.1"/>
    <property type="molecule type" value="Genomic_DNA"/>
</dbReference>
<protein>
    <submittedName>
        <fullName evidence="1">Uncharacterized protein</fullName>
    </submittedName>
</protein>
<proteinExistence type="predicted"/>
<evidence type="ECO:0000313" key="1">
    <source>
        <dbReference type="EMBL" id="CAP55697.1"/>
    </source>
</evidence>